<protein>
    <recommendedName>
        <fullName evidence="8">Signal recognition particle subunit SRP19</fullName>
    </recommendedName>
</protein>
<feature type="compositionally biased region" description="Basic residues" evidence="5">
    <location>
        <begin position="245"/>
        <end position="256"/>
    </location>
</feature>
<dbReference type="Proteomes" id="UP000750711">
    <property type="component" value="Unassembled WGS sequence"/>
</dbReference>
<dbReference type="GO" id="GO:0008312">
    <property type="term" value="F:7S RNA binding"/>
    <property type="evidence" value="ECO:0007669"/>
    <property type="project" value="InterPro"/>
</dbReference>
<keyword evidence="3" id="KW-0733">Signal recognition particle</keyword>
<evidence type="ECO:0000256" key="4">
    <source>
        <dbReference type="ARBA" id="ARBA00023274"/>
    </source>
</evidence>
<evidence type="ECO:0000313" key="7">
    <source>
        <dbReference type="Proteomes" id="UP000750711"/>
    </source>
</evidence>
<dbReference type="SUPFAM" id="SSF69695">
    <property type="entry name" value="SRP19"/>
    <property type="match status" value="1"/>
</dbReference>
<dbReference type="FunFam" id="3.30.56.30:FF:000003">
    <property type="entry name" value="Signal recognition particle SEC65 subunit"/>
    <property type="match status" value="1"/>
</dbReference>
<comment type="subcellular location">
    <subcellularLocation>
        <location evidence="1">Cytoplasm</location>
    </subcellularLocation>
</comment>
<gene>
    <name evidence="6" type="ORF">GP486_005381</name>
</gene>
<dbReference type="EMBL" id="JAGHQM010000999">
    <property type="protein sequence ID" value="KAH0556825.1"/>
    <property type="molecule type" value="Genomic_DNA"/>
</dbReference>
<dbReference type="GO" id="GO:0006617">
    <property type="term" value="P:SRP-dependent cotranslational protein targeting to membrane, signal sequence recognition"/>
    <property type="evidence" value="ECO:0007669"/>
    <property type="project" value="TreeGrafter"/>
</dbReference>
<sequence>MDPSPFDPAQFSRSATIPATTAASLLDSPSGIPSTAPKTGFISHAESGRYRGYQCLYPLYFDRRRSRAQGRRVGKELAVENPLARDIVDAVQELGLNVVFEPAKMHPKDWANPGRVRVLIKQDGKAVNSRFVIATSLGSGHVSNPALSATEHHLYTLVSKHLLANPTTPASPLRLRLPNVPMPDPSKPIPPVAIPRGWKMGTILPIHSPALSGGGVSENFFKEMMGELQGQAEASTGGGDGGSTGKKKKEKKRAKA</sequence>
<keyword evidence="7" id="KW-1185">Reference proteome</keyword>
<dbReference type="InterPro" id="IPR002778">
    <property type="entry name" value="Signal_recog_particle_SRP19"/>
</dbReference>
<evidence type="ECO:0000256" key="5">
    <source>
        <dbReference type="SAM" id="MobiDB-lite"/>
    </source>
</evidence>
<dbReference type="Pfam" id="PF01922">
    <property type="entry name" value="SRP19"/>
    <property type="match status" value="1"/>
</dbReference>
<keyword evidence="4" id="KW-0687">Ribonucleoprotein</keyword>
<dbReference type="GO" id="GO:0005786">
    <property type="term" value="C:signal recognition particle, endoplasmic reticulum targeting"/>
    <property type="evidence" value="ECO:0007669"/>
    <property type="project" value="UniProtKB-KW"/>
</dbReference>
<organism evidence="6 7">
    <name type="scientific">Trichoglossum hirsutum</name>
    <dbReference type="NCBI Taxonomy" id="265104"/>
    <lineage>
        <taxon>Eukaryota</taxon>
        <taxon>Fungi</taxon>
        <taxon>Dikarya</taxon>
        <taxon>Ascomycota</taxon>
        <taxon>Pezizomycotina</taxon>
        <taxon>Geoglossomycetes</taxon>
        <taxon>Geoglossales</taxon>
        <taxon>Geoglossaceae</taxon>
        <taxon>Trichoglossum</taxon>
    </lineage>
</organism>
<dbReference type="PANTHER" id="PTHR17453:SF0">
    <property type="entry name" value="SIGNAL RECOGNITION PARTICLE 19 KDA PROTEIN"/>
    <property type="match status" value="1"/>
</dbReference>
<dbReference type="AlphaFoldDB" id="A0A9P8RMC6"/>
<feature type="region of interest" description="Disordered" evidence="5">
    <location>
        <begin position="225"/>
        <end position="256"/>
    </location>
</feature>
<reference evidence="6" key="1">
    <citation type="submission" date="2021-03" db="EMBL/GenBank/DDBJ databases">
        <title>Comparative genomics and phylogenomic investigation of the class Geoglossomycetes provide insights into ecological specialization and systematics.</title>
        <authorList>
            <person name="Melie T."/>
            <person name="Pirro S."/>
            <person name="Miller A.N."/>
            <person name="Quandt A."/>
        </authorList>
    </citation>
    <scope>NUCLEOTIDE SEQUENCE</scope>
    <source>
        <strain evidence="6">CAQ_001_2017</strain>
    </source>
</reference>
<keyword evidence="2" id="KW-0963">Cytoplasm</keyword>
<dbReference type="InterPro" id="IPR036521">
    <property type="entry name" value="SRP19-like_sf"/>
</dbReference>
<evidence type="ECO:0000256" key="3">
    <source>
        <dbReference type="ARBA" id="ARBA00023135"/>
    </source>
</evidence>
<accession>A0A9P8RMC6</accession>
<proteinExistence type="predicted"/>
<evidence type="ECO:0008006" key="8">
    <source>
        <dbReference type="Google" id="ProtNLM"/>
    </source>
</evidence>
<evidence type="ECO:0000256" key="1">
    <source>
        <dbReference type="ARBA" id="ARBA00004496"/>
    </source>
</evidence>
<dbReference type="Gene3D" id="3.30.56.30">
    <property type="entry name" value="Signal recognition particle, SRP19-like subunit"/>
    <property type="match status" value="1"/>
</dbReference>
<dbReference type="PANTHER" id="PTHR17453">
    <property type="entry name" value="SIGNAL RECOGNITION PARTICLE 19 KD PROTEIN"/>
    <property type="match status" value="1"/>
</dbReference>
<evidence type="ECO:0000313" key="6">
    <source>
        <dbReference type="EMBL" id="KAH0556825.1"/>
    </source>
</evidence>
<evidence type="ECO:0000256" key="2">
    <source>
        <dbReference type="ARBA" id="ARBA00022490"/>
    </source>
</evidence>
<comment type="caution">
    <text evidence="6">The sequence shown here is derived from an EMBL/GenBank/DDBJ whole genome shotgun (WGS) entry which is preliminary data.</text>
</comment>
<name>A0A9P8RMC6_9PEZI</name>